<protein>
    <submittedName>
        <fullName evidence="3">RNA-binding protein</fullName>
    </submittedName>
</protein>
<name>A0ABT1SWD8_9SPHI</name>
<dbReference type="CDD" id="cd00590">
    <property type="entry name" value="RRM_SF"/>
    <property type="match status" value="1"/>
</dbReference>
<dbReference type="Gene3D" id="3.30.70.330">
    <property type="match status" value="1"/>
</dbReference>
<dbReference type="Proteomes" id="UP001204376">
    <property type="component" value="Unassembled WGS sequence"/>
</dbReference>
<dbReference type="SMART" id="SM00360">
    <property type="entry name" value="RRM"/>
    <property type="match status" value="1"/>
</dbReference>
<dbReference type="InterPro" id="IPR035979">
    <property type="entry name" value="RBD_domain_sf"/>
</dbReference>
<dbReference type="EMBL" id="JANHOH010000001">
    <property type="protein sequence ID" value="MCQ6956525.1"/>
    <property type="molecule type" value="Genomic_DNA"/>
</dbReference>
<accession>A0ABT1SWD8</accession>
<dbReference type="InterPro" id="IPR050502">
    <property type="entry name" value="Euk_RNA-bind_prot"/>
</dbReference>
<keyword evidence="4" id="KW-1185">Reference proteome</keyword>
<dbReference type="PROSITE" id="PS50102">
    <property type="entry name" value="RRM"/>
    <property type="match status" value="1"/>
</dbReference>
<reference evidence="3 4" key="1">
    <citation type="submission" date="2022-07" db="EMBL/GenBank/DDBJ databases">
        <title>Mucilaginibacter sp. JC4.</title>
        <authorList>
            <person name="Le V."/>
            <person name="Ko S.-R."/>
            <person name="Ahn C.-Y."/>
            <person name="Oh H.-M."/>
        </authorList>
    </citation>
    <scope>NUCLEOTIDE SEQUENCE [LARGE SCALE GENOMIC DNA]</scope>
    <source>
        <strain evidence="3 4">JC4</strain>
    </source>
</reference>
<keyword evidence="1" id="KW-0694">RNA-binding</keyword>
<evidence type="ECO:0000259" key="2">
    <source>
        <dbReference type="PROSITE" id="PS50102"/>
    </source>
</evidence>
<dbReference type="RefSeq" id="WP_256536741.1">
    <property type="nucleotide sequence ID" value="NZ_JANHOH010000001.1"/>
</dbReference>
<feature type="domain" description="RRM" evidence="2">
    <location>
        <begin position="2"/>
        <end position="80"/>
    </location>
</feature>
<comment type="caution">
    <text evidence="3">The sequence shown here is derived from an EMBL/GenBank/DDBJ whole genome shotgun (WGS) entry which is preliminary data.</text>
</comment>
<organism evidence="3 4">
    <name type="scientific">Mucilaginibacter aquariorum</name>
    <dbReference type="NCBI Taxonomy" id="2967225"/>
    <lineage>
        <taxon>Bacteria</taxon>
        <taxon>Pseudomonadati</taxon>
        <taxon>Bacteroidota</taxon>
        <taxon>Sphingobacteriia</taxon>
        <taxon>Sphingobacteriales</taxon>
        <taxon>Sphingobacteriaceae</taxon>
        <taxon>Mucilaginibacter</taxon>
    </lineage>
</organism>
<dbReference type="InterPro" id="IPR000504">
    <property type="entry name" value="RRM_dom"/>
</dbReference>
<dbReference type="PANTHER" id="PTHR48025:SF1">
    <property type="entry name" value="RRM DOMAIN-CONTAINING PROTEIN"/>
    <property type="match status" value="1"/>
</dbReference>
<dbReference type="SUPFAM" id="SSF54928">
    <property type="entry name" value="RNA-binding domain, RBD"/>
    <property type="match status" value="1"/>
</dbReference>
<evidence type="ECO:0000313" key="3">
    <source>
        <dbReference type="EMBL" id="MCQ6956525.1"/>
    </source>
</evidence>
<dbReference type="Pfam" id="PF00076">
    <property type="entry name" value="RRM_1"/>
    <property type="match status" value="1"/>
</dbReference>
<evidence type="ECO:0000256" key="1">
    <source>
        <dbReference type="ARBA" id="ARBA00022884"/>
    </source>
</evidence>
<dbReference type="PANTHER" id="PTHR48025">
    <property type="entry name" value="OS02G0815200 PROTEIN"/>
    <property type="match status" value="1"/>
</dbReference>
<gene>
    <name evidence="3" type="ORF">NPE20_01080</name>
</gene>
<evidence type="ECO:0000313" key="4">
    <source>
        <dbReference type="Proteomes" id="UP001204376"/>
    </source>
</evidence>
<proteinExistence type="predicted"/>
<dbReference type="InterPro" id="IPR012677">
    <property type="entry name" value="Nucleotide-bd_a/b_plait_sf"/>
</dbReference>
<sequence>MVKLFVGGFPLDMTELELVQLIALHGDVSTIKIVRDKKTRVCKGYAFVEMTDRKGAELAVEMLDGTPLGDRKLSISIKEDEPVAVKPAHVNIRRYDAPVKAKRPRRQ</sequence>